<feature type="chain" id="PRO_5018971599" evidence="7">
    <location>
        <begin position="21"/>
        <end position="108"/>
    </location>
</feature>
<dbReference type="Proteomes" id="UP000286806">
    <property type="component" value="Unassembled WGS sequence"/>
</dbReference>
<dbReference type="PRINTS" id="PR00605">
    <property type="entry name" value="CYTCHROMECIC"/>
</dbReference>
<dbReference type="PANTHER" id="PTHR33751:SF9">
    <property type="entry name" value="CYTOCHROME C4"/>
    <property type="match status" value="1"/>
</dbReference>
<keyword evidence="7" id="KW-0732">Signal</keyword>
<dbReference type="GO" id="GO:0005506">
    <property type="term" value="F:iron ion binding"/>
    <property type="evidence" value="ECO:0007669"/>
    <property type="project" value="InterPro"/>
</dbReference>
<keyword evidence="4" id="KW-0249">Electron transport</keyword>
<evidence type="ECO:0000313" key="10">
    <source>
        <dbReference type="Proteomes" id="UP000286806"/>
    </source>
</evidence>
<evidence type="ECO:0000256" key="4">
    <source>
        <dbReference type="ARBA" id="ARBA00022982"/>
    </source>
</evidence>
<gene>
    <name evidence="9" type="ORF">SFMTTN_0372</name>
</gene>
<keyword evidence="2 6" id="KW-0349">Heme</keyword>
<dbReference type="AlphaFoldDB" id="A0A401JA76"/>
<dbReference type="RefSeq" id="WP_223247611.1">
    <property type="nucleotide sequence ID" value="NZ_BGOW01000002.1"/>
</dbReference>
<evidence type="ECO:0000256" key="6">
    <source>
        <dbReference type="PROSITE-ProRule" id="PRU00433"/>
    </source>
</evidence>
<protein>
    <submittedName>
        <fullName evidence="9">Cytochrome c4</fullName>
    </submittedName>
</protein>
<evidence type="ECO:0000256" key="7">
    <source>
        <dbReference type="SAM" id="SignalP"/>
    </source>
</evidence>
<feature type="signal peptide" evidence="7">
    <location>
        <begin position="1"/>
        <end position="20"/>
    </location>
</feature>
<dbReference type="InterPro" id="IPR009056">
    <property type="entry name" value="Cyt_c-like_dom"/>
</dbReference>
<keyword evidence="3 6" id="KW-0479">Metal-binding</keyword>
<keyword evidence="10" id="KW-1185">Reference proteome</keyword>
<dbReference type="Gene3D" id="1.10.760.10">
    <property type="entry name" value="Cytochrome c-like domain"/>
    <property type="match status" value="1"/>
</dbReference>
<evidence type="ECO:0000256" key="1">
    <source>
        <dbReference type="ARBA" id="ARBA00022448"/>
    </source>
</evidence>
<evidence type="ECO:0000259" key="8">
    <source>
        <dbReference type="PROSITE" id="PS51007"/>
    </source>
</evidence>
<dbReference type="GO" id="GO:0009055">
    <property type="term" value="F:electron transfer activity"/>
    <property type="evidence" value="ECO:0007669"/>
    <property type="project" value="InterPro"/>
</dbReference>
<dbReference type="InterPro" id="IPR050597">
    <property type="entry name" value="Cytochrome_c_Oxidase_Subunit"/>
</dbReference>
<organism evidence="9 10">
    <name type="scientific">Sulfuriferula multivorans</name>
    <dbReference type="NCBI Taxonomy" id="1559896"/>
    <lineage>
        <taxon>Bacteria</taxon>
        <taxon>Pseudomonadati</taxon>
        <taxon>Pseudomonadota</taxon>
        <taxon>Betaproteobacteria</taxon>
        <taxon>Nitrosomonadales</taxon>
        <taxon>Sulfuricellaceae</taxon>
        <taxon>Sulfuriferula</taxon>
    </lineage>
</organism>
<reference evidence="9 10" key="1">
    <citation type="journal article" date="2019" name="Front. Microbiol.">
        <title>Genomes of Neutrophilic Sulfur-Oxidizing Chemolithoautotrophs Representing 9 Proteobacterial Species From 8 Genera.</title>
        <authorList>
            <person name="Watanabe T."/>
            <person name="Kojima H."/>
            <person name="Umezawa K."/>
            <person name="Hori C."/>
            <person name="Takasuka T.E."/>
            <person name="Kato Y."/>
            <person name="Fukui M."/>
        </authorList>
    </citation>
    <scope>NUCLEOTIDE SEQUENCE [LARGE SCALE GENOMIC DNA]</scope>
    <source>
        <strain evidence="9 10">TTN</strain>
    </source>
</reference>
<dbReference type="PROSITE" id="PS51007">
    <property type="entry name" value="CYTC"/>
    <property type="match status" value="1"/>
</dbReference>
<dbReference type="PANTHER" id="PTHR33751">
    <property type="entry name" value="CBB3-TYPE CYTOCHROME C OXIDASE SUBUNIT FIXP"/>
    <property type="match status" value="1"/>
</dbReference>
<comment type="caution">
    <text evidence="9">The sequence shown here is derived from an EMBL/GenBank/DDBJ whole genome shotgun (WGS) entry which is preliminary data.</text>
</comment>
<keyword evidence="5 6" id="KW-0408">Iron</keyword>
<evidence type="ECO:0000256" key="5">
    <source>
        <dbReference type="ARBA" id="ARBA00023004"/>
    </source>
</evidence>
<sequence>MKHLAILALLGMVASAQAWAVPDGNAAQGKAKSSTCAACHGVDGNSQSSMFPRLAGQHPDYLYQALTEYKSGERKNAIMSGQVTNLSEQDMADLAAYFGSQKGLTLKR</sequence>
<evidence type="ECO:0000256" key="2">
    <source>
        <dbReference type="ARBA" id="ARBA00022617"/>
    </source>
</evidence>
<feature type="domain" description="Cytochrome c" evidence="8">
    <location>
        <begin position="24"/>
        <end position="102"/>
    </location>
</feature>
<evidence type="ECO:0000256" key="3">
    <source>
        <dbReference type="ARBA" id="ARBA00022723"/>
    </source>
</evidence>
<name>A0A401JA76_9PROT</name>
<dbReference type="InterPro" id="IPR008168">
    <property type="entry name" value="Cyt_C_IC"/>
</dbReference>
<dbReference type="SUPFAM" id="SSF46626">
    <property type="entry name" value="Cytochrome c"/>
    <property type="match status" value="1"/>
</dbReference>
<evidence type="ECO:0000313" key="9">
    <source>
        <dbReference type="EMBL" id="GBL44572.1"/>
    </source>
</evidence>
<dbReference type="InterPro" id="IPR036909">
    <property type="entry name" value="Cyt_c-like_dom_sf"/>
</dbReference>
<dbReference type="Pfam" id="PF00034">
    <property type="entry name" value="Cytochrom_C"/>
    <property type="match status" value="1"/>
</dbReference>
<dbReference type="EMBL" id="BGOW01000002">
    <property type="protein sequence ID" value="GBL44572.1"/>
    <property type="molecule type" value="Genomic_DNA"/>
</dbReference>
<proteinExistence type="predicted"/>
<accession>A0A401JA76</accession>
<dbReference type="GO" id="GO:0020037">
    <property type="term" value="F:heme binding"/>
    <property type="evidence" value="ECO:0007669"/>
    <property type="project" value="InterPro"/>
</dbReference>
<keyword evidence="1" id="KW-0813">Transport</keyword>